<dbReference type="Proteomes" id="UP000504724">
    <property type="component" value="Chromosome"/>
</dbReference>
<dbReference type="CDD" id="cd00291">
    <property type="entry name" value="SirA_YedF_YeeD"/>
    <property type="match status" value="1"/>
</dbReference>
<sequence length="63" mass="6908">MPVIKLQQAVRKSENGDELSIACTDLGAEKDIASWAKVNKHQLLAVEKTDYGLLISIKVDALK</sequence>
<gene>
    <name evidence="2" type="ORF">HQN79_10410</name>
</gene>
<organism evidence="2 3">
    <name type="scientific">Thiomicrorhabdus xiamenensis</name>
    <dbReference type="NCBI Taxonomy" id="2739063"/>
    <lineage>
        <taxon>Bacteria</taxon>
        <taxon>Pseudomonadati</taxon>
        <taxon>Pseudomonadota</taxon>
        <taxon>Gammaproteobacteria</taxon>
        <taxon>Thiotrichales</taxon>
        <taxon>Piscirickettsiaceae</taxon>
        <taxon>Thiomicrorhabdus</taxon>
    </lineage>
</organism>
<name>A0A7D4P6C5_9GAMM</name>
<accession>A0A7D4P6C5</accession>
<dbReference type="EMBL" id="CP054020">
    <property type="protein sequence ID" value="QKI90355.1"/>
    <property type="molecule type" value="Genomic_DNA"/>
</dbReference>
<dbReference type="Gene3D" id="3.30.110.40">
    <property type="entry name" value="TusA-like domain"/>
    <property type="match status" value="1"/>
</dbReference>
<evidence type="ECO:0000259" key="1">
    <source>
        <dbReference type="Pfam" id="PF01206"/>
    </source>
</evidence>
<dbReference type="InterPro" id="IPR036868">
    <property type="entry name" value="TusA-like_sf"/>
</dbReference>
<protein>
    <submittedName>
        <fullName evidence="2">Sulfurtransferase TusA family protein</fullName>
    </submittedName>
</protein>
<dbReference type="GO" id="GO:0016740">
    <property type="term" value="F:transferase activity"/>
    <property type="evidence" value="ECO:0007669"/>
    <property type="project" value="UniProtKB-KW"/>
</dbReference>
<evidence type="ECO:0000313" key="2">
    <source>
        <dbReference type="EMBL" id="QKI90355.1"/>
    </source>
</evidence>
<feature type="domain" description="UPF0033" evidence="1">
    <location>
        <begin position="1"/>
        <end position="56"/>
    </location>
</feature>
<dbReference type="KEGG" id="txa:HQN79_10410"/>
<keyword evidence="2" id="KW-0808">Transferase</keyword>
<evidence type="ECO:0000313" key="3">
    <source>
        <dbReference type="Proteomes" id="UP000504724"/>
    </source>
</evidence>
<proteinExistence type="predicted"/>
<keyword evidence="3" id="KW-1185">Reference proteome</keyword>
<dbReference type="SUPFAM" id="SSF64307">
    <property type="entry name" value="SirA-like"/>
    <property type="match status" value="1"/>
</dbReference>
<dbReference type="InterPro" id="IPR001455">
    <property type="entry name" value="TusA-like"/>
</dbReference>
<reference evidence="2 3" key="1">
    <citation type="submission" date="2020-05" db="EMBL/GenBank/DDBJ databases">
        <title>Thiomicrorhabdus sediminis sp.nov. and Thiomicrorhabdus xiamenensis sp.nov., novel sulfur-oxidizing bacteria isolated from coastal sediment.</title>
        <authorList>
            <person name="Liu X."/>
        </authorList>
    </citation>
    <scope>NUCLEOTIDE SEQUENCE [LARGE SCALE GENOMIC DNA]</scope>
    <source>
        <strain evidence="2 3">G2</strain>
    </source>
</reference>
<dbReference type="AlphaFoldDB" id="A0A7D4P6C5"/>
<dbReference type="Pfam" id="PF01206">
    <property type="entry name" value="TusA"/>
    <property type="match status" value="1"/>
</dbReference>